<evidence type="ECO:0000256" key="6">
    <source>
        <dbReference type="SAM" id="MobiDB-lite"/>
    </source>
</evidence>
<dbReference type="Proteomes" id="UP000001745">
    <property type="component" value="Unassembled WGS sequence"/>
</dbReference>
<keyword evidence="9" id="KW-1185">Reference proteome</keyword>
<dbReference type="GO" id="GO:0005634">
    <property type="term" value="C:nucleus"/>
    <property type="evidence" value="ECO:0007669"/>
    <property type="project" value="UniProtKB-SubCell"/>
</dbReference>
<evidence type="ECO:0000313" key="8">
    <source>
        <dbReference type="EMBL" id="EED20948.1"/>
    </source>
</evidence>
<dbReference type="STRING" id="441959.B8M016"/>
<dbReference type="InterPro" id="IPR036236">
    <property type="entry name" value="Znf_C2H2_sf"/>
</dbReference>
<evidence type="ECO:0000313" key="9">
    <source>
        <dbReference type="Proteomes" id="UP000001745"/>
    </source>
</evidence>
<keyword evidence="2" id="KW-0677">Repeat</keyword>
<dbReference type="PROSITE" id="PS00028">
    <property type="entry name" value="ZINC_FINGER_C2H2_1"/>
    <property type="match status" value="5"/>
</dbReference>
<sequence length="835" mass="95521">MEGIIAGYNVYIECRKCDGDRATILPSLSVEQYEQFVLSSASGARQYLLQHIVDYSTRRYDVLPLCELAALCPFYLPRALENIQETPQDLTLWLKAIQNGNLDRRTYATLFRILRLLLSESESYKNILNLLNVQMSILQCHISRLDFTLPLLETTRIFTEHLMEGDPWHNRIRDLKMINSQFSTMVPSLEEFEKSCVILHDVQKVILLGNRYLPESFGTADEVVDVNLEIPTSQLQAARNVLVWMETHDDWFHHLQPSLAIPTDLAEFQTYLATPHARIRTQYILRRLSNEGFYSRQWLLLLYTLAALCPLWFPTAGAGGDLILLVHAFHINEMTPTSFKVLHQILSIATFHNPPSKLAKDLQTIQKRSQWTAGDFEESLASAISYFQDMFQLQSQFYGMVPILAVKHQVKSEEPLQSIATLLRALKHRQEYQISNPSEGPQLFSESPRTHSFQSPSASIHKSISGTNFLPDYIEGGAFPSTLMGYEDRTWISTQDSRVGKSYTLPIRHGRSYPEHDHDQVSKSVPPSTETRLLCPPVADMMPKGVHFDPYMISDPSKNPESVPFMRPSASTCESTVDTDCSPLAFILTTDSPINPASDQKKIHEKENLRTHSFQIPSASTLESISSTSSASHNERLSVLPSPKSATTFYECSWEQCGKSFGLKADLERHYRIHTNKRPYHCTEPNCNKSFAQKCSLTVHLRVHTGEKPFVCDYKDCGKAFSDSSGLRQHRRIHDPKQIAEQRLLSRRWFCDQCGKSLRHKYDLNRHRRIHTNDRPHHCTEPNCNKRFIQRSALILHLRTHTGERPFLCDYEGCGKDFHSVSINRLVQLSRVVAD</sequence>
<reference evidence="9" key="1">
    <citation type="journal article" date="2015" name="Genome Announc.">
        <title>Genome sequence of the AIDS-associated pathogen Penicillium marneffei (ATCC18224) and its near taxonomic relative Talaromyces stipitatus (ATCC10500).</title>
        <authorList>
            <person name="Nierman W.C."/>
            <person name="Fedorova-Abrams N.D."/>
            <person name="Andrianopoulos A."/>
        </authorList>
    </citation>
    <scope>NUCLEOTIDE SEQUENCE [LARGE SCALE GENOMIC DNA]</scope>
    <source>
        <strain evidence="9">ATCC 10500 / CBS 375.48 / QM 6759 / NRRL 1006</strain>
    </source>
</reference>
<evidence type="ECO:0000256" key="5">
    <source>
        <dbReference type="PROSITE-ProRule" id="PRU00042"/>
    </source>
</evidence>
<dbReference type="GO" id="GO:0005667">
    <property type="term" value="C:transcription regulator complex"/>
    <property type="evidence" value="ECO:0007669"/>
    <property type="project" value="TreeGrafter"/>
</dbReference>
<keyword evidence="1" id="KW-0479">Metal-binding</keyword>
<dbReference type="EMBL" id="EQ962653">
    <property type="protein sequence ID" value="EED20948.1"/>
    <property type="molecule type" value="Genomic_DNA"/>
</dbReference>
<dbReference type="GO" id="GO:0000981">
    <property type="term" value="F:DNA-binding transcription factor activity, RNA polymerase II-specific"/>
    <property type="evidence" value="ECO:0007669"/>
    <property type="project" value="UniProtKB-ARBA"/>
</dbReference>
<accession>B8M016</accession>
<dbReference type="eggNOG" id="KOG1721">
    <property type="taxonomic scope" value="Eukaryota"/>
</dbReference>
<dbReference type="GO" id="GO:0048315">
    <property type="term" value="P:conidium formation"/>
    <property type="evidence" value="ECO:0007669"/>
    <property type="project" value="UniProtKB-KW"/>
</dbReference>
<gene>
    <name evidence="8" type="ORF">TSTA_081810</name>
</gene>
<dbReference type="FunFam" id="3.30.160.60:FF:000557">
    <property type="entry name" value="zinc finger and SCAN domain-containing protein 29"/>
    <property type="match status" value="1"/>
</dbReference>
<evidence type="ECO:0000256" key="2">
    <source>
        <dbReference type="ARBA" id="ARBA00022737"/>
    </source>
</evidence>
<proteinExistence type="predicted"/>
<feature type="domain" description="C2H2-type" evidence="7">
    <location>
        <begin position="710"/>
        <end position="739"/>
    </location>
</feature>
<name>B8M016_TALSN</name>
<dbReference type="FunFam" id="3.30.160.60:FF:000072">
    <property type="entry name" value="zinc finger protein 143 isoform X1"/>
    <property type="match status" value="2"/>
</dbReference>
<dbReference type="OrthoDB" id="3437960at2759"/>
<dbReference type="PANTHER" id="PTHR14003">
    <property type="entry name" value="TRANSCRIPTIONAL REPRESSOR PROTEIN YY"/>
    <property type="match status" value="1"/>
</dbReference>
<dbReference type="FunFam" id="3.30.160.60:FF:000446">
    <property type="entry name" value="Zinc finger protein"/>
    <property type="match status" value="1"/>
</dbReference>
<feature type="compositionally biased region" description="Polar residues" evidence="6">
    <location>
        <begin position="522"/>
        <end position="531"/>
    </location>
</feature>
<dbReference type="InParanoid" id="B8M016"/>
<dbReference type="RefSeq" id="XP_002477911.1">
    <property type="nucleotide sequence ID" value="XM_002477866.1"/>
</dbReference>
<dbReference type="InterPro" id="IPR013087">
    <property type="entry name" value="Znf_C2H2_type"/>
</dbReference>
<dbReference type="GeneID" id="8104819"/>
<dbReference type="FunFam" id="3.30.160.60:FF:000100">
    <property type="entry name" value="Zinc finger 45-like"/>
    <property type="match status" value="1"/>
</dbReference>
<dbReference type="Gene3D" id="3.30.160.60">
    <property type="entry name" value="Classic Zinc Finger"/>
    <property type="match status" value="6"/>
</dbReference>
<dbReference type="GO" id="GO:0000785">
    <property type="term" value="C:chromatin"/>
    <property type="evidence" value="ECO:0007669"/>
    <property type="project" value="TreeGrafter"/>
</dbReference>
<feature type="domain" description="C2H2-type" evidence="7">
    <location>
        <begin position="749"/>
        <end position="776"/>
    </location>
</feature>
<dbReference type="PROSITE" id="PS50157">
    <property type="entry name" value="ZINC_FINGER_C2H2_2"/>
    <property type="match status" value="5"/>
</dbReference>
<dbReference type="PANTHER" id="PTHR14003:SF22">
    <property type="entry name" value="FINGER DOMAIN PROTEIN, PUTATIVE (AFU_ORTHOLOGUE AFUA_4G11480)-RELATED"/>
    <property type="match status" value="1"/>
</dbReference>
<dbReference type="GO" id="GO:0000978">
    <property type="term" value="F:RNA polymerase II cis-regulatory region sequence-specific DNA binding"/>
    <property type="evidence" value="ECO:0007669"/>
    <property type="project" value="TreeGrafter"/>
</dbReference>
<keyword evidence="3 5" id="KW-0863">Zinc-finger</keyword>
<feature type="region of interest" description="Disordered" evidence="6">
    <location>
        <begin position="435"/>
        <end position="458"/>
    </location>
</feature>
<dbReference type="GO" id="GO:0030435">
    <property type="term" value="P:sporulation resulting in formation of a cellular spore"/>
    <property type="evidence" value="ECO:0007669"/>
    <property type="project" value="UniProtKB-KW"/>
</dbReference>
<dbReference type="SUPFAM" id="SSF57667">
    <property type="entry name" value="beta-beta-alpha zinc fingers"/>
    <property type="match status" value="3"/>
</dbReference>
<evidence type="ECO:0000259" key="7">
    <source>
        <dbReference type="PROSITE" id="PS50157"/>
    </source>
</evidence>
<evidence type="ECO:0000256" key="3">
    <source>
        <dbReference type="ARBA" id="ARBA00022771"/>
    </source>
</evidence>
<protein>
    <submittedName>
        <fullName evidence="8">Zinc finger protein, putative</fullName>
    </submittedName>
</protein>
<evidence type="ECO:0000256" key="4">
    <source>
        <dbReference type="ARBA" id="ARBA00022833"/>
    </source>
</evidence>
<dbReference type="AlphaFoldDB" id="B8M016"/>
<feature type="domain" description="C2H2-type" evidence="7">
    <location>
        <begin position="650"/>
        <end position="679"/>
    </location>
</feature>
<organism evidence="8 9">
    <name type="scientific">Talaromyces stipitatus (strain ATCC 10500 / CBS 375.48 / QM 6759 / NRRL 1006)</name>
    <name type="common">Penicillium stipitatum</name>
    <dbReference type="NCBI Taxonomy" id="441959"/>
    <lineage>
        <taxon>Eukaryota</taxon>
        <taxon>Fungi</taxon>
        <taxon>Dikarya</taxon>
        <taxon>Ascomycota</taxon>
        <taxon>Pezizomycotina</taxon>
        <taxon>Eurotiomycetes</taxon>
        <taxon>Eurotiomycetidae</taxon>
        <taxon>Eurotiales</taxon>
        <taxon>Trichocomaceae</taxon>
        <taxon>Talaromyces</taxon>
        <taxon>Talaromyces sect. Talaromyces</taxon>
    </lineage>
</organism>
<feature type="region of interest" description="Disordered" evidence="6">
    <location>
        <begin position="510"/>
        <end position="535"/>
    </location>
</feature>
<feature type="domain" description="C2H2-type" evidence="7">
    <location>
        <begin position="680"/>
        <end position="709"/>
    </location>
</feature>
<dbReference type="GO" id="GO:0008270">
    <property type="term" value="F:zinc ion binding"/>
    <property type="evidence" value="ECO:0007669"/>
    <property type="project" value="UniProtKB-KW"/>
</dbReference>
<feature type="compositionally biased region" description="Basic and acidic residues" evidence="6">
    <location>
        <begin position="512"/>
        <end position="521"/>
    </location>
</feature>
<evidence type="ECO:0000256" key="1">
    <source>
        <dbReference type="ARBA" id="ARBA00022723"/>
    </source>
</evidence>
<feature type="domain" description="C2H2-type" evidence="7">
    <location>
        <begin position="777"/>
        <end position="806"/>
    </location>
</feature>
<dbReference type="SMART" id="SM00355">
    <property type="entry name" value="ZnF_C2H2"/>
    <property type="match status" value="5"/>
</dbReference>
<keyword evidence="4" id="KW-0862">Zinc</keyword>
<dbReference type="Pfam" id="PF00096">
    <property type="entry name" value="zf-C2H2"/>
    <property type="match status" value="5"/>
</dbReference>
<dbReference type="VEuPathDB" id="FungiDB:TSTA_081810"/>
<dbReference type="HOGENOM" id="CLU_340149_0_0_1"/>